<feature type="transmembrane region" description="Helical" evidence="1">
    <location>
        <begin position="42"/>
        <end position="58"/>
    </location>
</feature>
<dbReference type="RefSeq" id="WP_011026723.1">
    <property type="nucleotide sequence ID" value="NC_003869.1"/>
</dbReference>
<gene>
    <name evidence="2" type="ordered locus">TTE2749</name>
</gene>
<evidence type="ECO:0000256" key="1">
    <source>
        <dbReference type="SAM" id="Phobius"/>
    </source>
</evidence>
<reference evidence="2 3" key="1">
    <citation type="journal article" date="2002" name="Genome Res.">
        <title>A complete sequence of the T. tengcongensis genome.</title>
        <authorList>
            <person name="Bao Q."/>
            <person name="Tian Y."/>
            <person name="Li W."/>
            <person name="Xu Z."/>
            <person name="Xuan Z."/>
            <person name="Hu S."/>
            <person name="Dong W."/>
            <person name="Yang J."/>
            <person name="Chen Y."/>
            <person name="Xue Y."/>
            <person name="Xu Y."/>
            <person name="Lai X."/>
            <person name="Huang L."/>
            <person name="Dong X."/>
            <person name="Ma Y."/>
            <person name="Ling L."/>
            <person name="Tan H."/>
            <person name="Chen R."/>
            <person name="Wang J."/>
            <person name="Yu J."/>
            <person name="Yang H."/>
        </authorList>
    </citation>
    <scope>NUCLEOTIDE SEQUENCE [LARGE SCALE GENOMIC DNA]</scope>
    <source>
        <strain evidence="3">DSM 15242 / JCM 11007 / NBRC 100824 / MB4</strain>
    </source>
</reference>
<organism evidence="2 3">
    <name type="scientific">Caldanaerobacter subterraneus subsp. tengcongensis (strain DSM 15242 / JCM 11007 / NBRC 100824 / MB4)</name>
    <name type="common">Thermoanaerobacter tengcongensis</name>
    <dbReference type="NCBI Taxonomy" id="273068"/>
    <lineage>
        <taxon>Bacteria</taxon>
        <taxon>Bacillati</taxon>
        <taxon>Bacillota</taxon>
        <taxon>Clostridia</taxon>
        <taxon>Thermoanaerobacterales</taxon>
        <taxon>Thermoanaerobacteraceae</taxon>
        <taxon>Caldanaerobacter</taxon>
    </lineage>
</organism>
<proteinExistence type="predicted"/>
<dbReference type="Proteomes" id="UP000000555">
    <property type="component" value="Chromosome"/>
</dbReference>
<evidence type="ECO:0008006" key="4">
    <source>
        <dbReference type="Google" id="ProtNLM"/>
    </source>
</evidence>
<evidence type="ECO:0000313" key="3">
    <source>
        <dbReference type="Proteomes" id="UP000000555"/>
    </source>
</evidence>
<dbReference type="HOGENOM" id="CLU_2647699_0_0_9"/>
<keyword evidence="1" id="KW-1133">Transmembrane helix</keyword>
<dbReference type="SUPFAM" id="SSF103473">
    <property type="entry name" value="MFS general substrate transporter"/>
    <property type="match status" value="1"/>
</dbReference>
<name>Q8R6P7_CALS4</name>
<accession>Q8R6P7</accession>
<keyword evidence="1" id="KW-0472">Membrane</keyword>
<keyword evidence="3" id="KW-1185">Reference proteome</keyword>
<dbReference type="InterPro" id="IPR036259">
    <property type="entry name" value="MFS_trans_sf"/>
</dbReference>
<sequence length="76" mass="8613">MAKILESRFRATIYSGMMAVWNMMFILGPVVGSILYSSSPKLTFFVASTLLLVTFIPIKKISIYFHNLVQAEKITH</sequence>
<dbReference type="Gene3D" id="1.20.1250.20">
    <property type="entry name" value="MFS general substrate transporter like domains"/>
    <property type="match status" value="1"/>
</dbReference>
<dbReference type="eggNOG" id="ENOG50343FM">
    <property type="taxonomic scope" value="Bacteria"/>
</dbReference>
<dbReference type="AlphaFoldDB" id="Q8R6P7"/>
<feature type="transmembrane region" description="Helical" evidence="1">
    <location>
        <begin position="12"/>
        <end position="36"/>
    </location>
</feature>
<dbReference type="KEGG" id="tte:TTE2749"/>
<protein>
    <recommendedName>
        <fullName evidence="4">MFS transporter</fullName>
    </recommendedName>
</protein>
<dbReference type="EMBL" id="AE008691">
    <property type="protein sequence ID" value="AAM25857.1"/>
    <property type="molecule type" value="Genomic_DNA"/>
</dbReference>
<evidence type="ECO:0000313" key="2">
    <source>
        <dbReference type="EMBL" id="AAM25857.1"/>
    </source>
</evidence>
<keyword evidence="1" id="KW-0812">Transmembrane</keyword>